<feature type="compositionally biased region" description="Polar residues" evidence="1">
    <location>
        <begin position="847"/>
        <end position="859"/>
    </location>
</feature>
<feature type="compositionally biased region" description="Acidic residues" evidence="1">
    <location>
        <begin position="645"/>
        <end position="656"/>
    </location>
</feature>
<comment type="caution">
    <text evidence="2">The sequence shown here is derived from an EMBL/GenBank/DDBJ whole genome shotgun (WGS) entry which is preliminary data.</text>
</comment>
<feature type="compositionally biased region" description="Basic residues" evidence="1">
    <location>
        <begin position="664"/>
        <end position="673"/>
    </location>
</feature>
<evidence type="ECO:0008006" key="4">
    <source>
        <dbReference type="Google" id="ProtNLM"/>
    </source>
</evidence>
<evidence type="ECO:0000313" key="2">
    <source>
        <dbReference type="EMBL" id="KAK6511604.1"/>
    </source>
</evidence>
<feature type="compositionally biased region" description="Acidic residues" evidence="1">
    <location>
        <begin position="539"/>
        <end position="565"/>
    </location>
</feature>
<feature type="region of interest" description="Disordered" evidence="1">
    <location>
        <begin position="1"/>
        <end position="34"/>
    </location>
</feature>
<dbReference type="Proteomes" id="UP001370758">
    <property type="component" value="Unassembled WGS sequence"/>
</dbReference>
<name>A0AAV9WMU6_9PEZI</name>
<feature type="compositionally biased region" description="Polar residues" evidence="1">
    <location>
        <begin position="450"/>
        <end position="486"/>
    </location>
</feature>
<evidence type="ECO:0000313" key="3">
    <source>
        <dbReference type="Proteomes" id="UP001370758"/>
    </source>
</evidence>
<feature type="region of interest" description="Disordered" evidence="1">
    <location>
        <begin position="525"/>
        <end position="689"/>
    </location>
</feature>
<feature type="compositionally biased region" description="Basic and acidic residues" evidence="1">
    <location>
        <begin position="55"/>
        <end position="71"/>
    </location>
</feature>
<dbReference type="AlphaFoldDB" id="A0AAV9WMU6"/>
<proteinExistence type="predicted"/>
<feature type="region of interest" description="Disordered" evidence="1">
    <location>
        <begin position="450"/>
        <end position="491"/>
    </location>
</feature>
<gene>
    <name evidence="2" type="ORF">TWF481_000519</name>
</gene>
<evidence type="ECO:0000256" key="1">
    <source>
        <dbReference type="SAM" id="MobiDB-lite"/>
    </source>
</evidence>
<feature type="region of interest" description="Disordered" evidence="1">
    <location>
        <begin position="55"/>
        <end position="79"/>
    </location>
</feature>
<protein>
    <recommendedName>
        <fullName evidence="4">C2H2-type domain-containing protein</fullName>
    </recommendedName>
</protein>
<sequence>MPNGKNKTSFKRDRPVTRASSRTGNSGFTSKNPVKKGKLAIGALVEKVGGFYKAKKEDRAHRKADKAEKKSWKAAKKLKKDEIKSRANFISPSLKPRRGSSEGYSMGPYMEELTEEIILPEAKPALLEPAKKYIGIEAYKAHEVSYKFSRDASQQESSRYDADYSCEDRFCFELEAPIEIGLPGEKNFEPASNVDADLKPASGRPCVRKNASPEAETFKPSTVHIKDEFDKEQSIDDPEPEGIFNHHGQGTLTHQQNPQYISPTTHDPFFQQATASEARLSIPHCIVTAIPFYRQFIPSQTMSYRLDQLENRCNKQVEAFVGDDPSQWVIDPSKFGDRLRCPFAVFEVEDWAMNCLLVNSGNLNGIKHHIQVRHQSYSLEVTLCNTWDQILGVCFPDTKPLGSDPSPCRSKTWILLTDSYLAHFDFFLVRESFRRYWSLRFKSENQSLKRPNIDHQTGFDNAISSSPNARQRYNPLPSTDYGTSEQRNGRDRHIRDIPEEFSSYQALFHIRLSLYIESGYLQQSDKVDDEPDTVKLEEIDNELDSETDEESEHGDDESEETEDDNGDHHSNRDDDETDYDGGYRDDSGHDQDAGYDRSGDNDGSGDDSYGGGEDQGYGGEDQNGGGGNQSGDRAGGDGEGQSEGGDSEDGSDEDESEGKLTAKDKKKSKKKKKQEAGNRRPSCTRPRTRRYIGKRVRDQIFCGRVGCPLQRIGIPEHLYDAEGKKNLCPRKGRGRRFKGALSLRHLRQHMKSHDDIFTKDQLKQISSAQATTWDDIFDILFPSWRNSGLPRPSPSFDPDHPEKDTMYQTSMHDPNLLERLYNIVANDTAWQRPPIRYQVPDPDPGWSPTQTAQTVTSPGQHMHPELYQNQNSVGAPGLVNQTQHGFSGAPNQDVNNQGADAPHQFQHSYRAPDHRPLLVYEPTQYSLQPSRDRISPPSYQARGQHGYRPRHDVNSNLRTTNDANLNFGYPSPVDSQTEPKFRELEAVPPRYLQGQIPGDGSHNLGGGTTNDAIDPSDLGAPYDPGLSYMGNDTSWLGQPPNPEYAPNRGSANGISYTLGPSMFDFEWELFNGSIPPDLSIGEAGHFVDYHGIYMNGPPTGYQGPPGGRGLS</sequence>
<accession>A0AAV9WMU6</accession>
<feature type="compositionally biased region" description="Gly residues" evidence="1">
    <location>
        <begin position="608"/>
        <end position="629"/>
    </location>
</feature>
<feature type="compositionally biased region" description="Basic and acidic residues" evidence="1">
    <location>
        <begin position="581"/>
        <end position="600"/>
    </location>
</feature>
<organism evidence="2 3">
    <name type="scientific">Arthrobotrys musiformis</name>
    <dbReference type="NCBI Taxonomy" id="47236"/>
    <lineage>
        <taxon>Eukaryota</taxon>
        <taxon>Fungi</taxon>
        <taxon>Dikarya</taxon>
        <taxon>Ascomycota</taxon>
        <taxon>Pezizomycotina</taxon>
        <taxon>Orbiliomycetes</taxon>
        <taxon>Orbiliales</taxon>
        <taxon>Orbiliaceae</taxon>
        <taxon>Arthrobotrys</taxon>
    </lineage>
</organism>
<feature type="region of interest" description="Disordered" evidence="1">
    <location>
        <begin position="927"/>
        <end position="955"/>
    </location>
</feature>
<dbReference type="EMBL" id="JAVHJL010000001">
    <property type="protein sequence ID" value="KAK6511604.1"/>
    <property type="molecule type" value="Genomic_DNA"/>
</dbReference>
<feature type="region of interest" description="Disordered" evidence="1">
    <location>
        <begin position="840"/>
        <end position="859"/>
    </location>
</feature>
<feature type="compositionally biased region" description="Polar residues" evidence="1">
    <location>
        <begin position="18"/>
        <end position="32"/>
    </location>
</feature>
<reference evidence="2 3" key="1">
    <citation type="submission" date="2023-08" db="EMBL/GenBank/DDBJ databases">
        <authorList>
            <person name="Palmer J.M."/>
        </authorList>
    </citation>
    <scope>NUCLEOTIDE SEQUENCE [LARGE SCALE GENOMIC DNA]</scope>
    <source>
        <strain evidence="2 3">TWF481</strain>
    </source>
</reference>
<keyword evidence="3" id="KW-1185">Reference proteome</keyword>